<evidence type="ECO:0000313" key="20">
    <source>
        <dbReference type="Proteomes" id="UP001500298"/>
    </source>
</evidence>
<dbReference type="Gene3D" id="4.10.860.10">
    <property type="entry name" value="UVR domain"/>
    <property type="match status" value="1"/>
</dbReference>
<dbReference type="SMART" id="SM00490">
    <property type="entry name" value="HELICc"/>
    <property type="match status" value="1"/>
</dbReference>
<dbReference type="Pfam" id="PF04851">
    <property type="entry name" value="ResIII"/>
    <property type="match status" value="1"/>
</dbReference>
<dbReference type="CDD" id="cd18790">
    <property type="entry name" value="SF2_C_UvrB"/>
    <property type="match status" value="1"/>
</dbReference>
<dbReference type="InterPro" id="IPR036876">
    <property type="entry name" value="UVR_dom_sf"/>
</dbReference>
<evidence type="ECO:0000256" key="13">
    <source>
        <dbReference type="HAMAP-Rule" id="MF_00204"/>
    </source>
</evidence>
<keyword evidence="10 13" id="KW-0742">SOS response</keyword>
<dbReference type="SMART" id="SM00487">
    <property type="entry name" value="DEXDc"/>
    <property type="match status" value="1"/>
</dbReference>
<accession>A0ABP9DS71</accession>
<dbReference type="Proteomes" id="UP001500298">
    <property type="component" value="Unassembled WGS sequence"/>
</dbReference>
<dbReference type="EMBL" id="BAABJX010000068">
    <property type="protein sequence ID" value="GAA4851557.1"/>
    <property type="molecule type" value="Genomic_DNA"/>
</dbReference>
<dbReference type="InterPro" id="IPR024759">
    <property type="entry name" value="UvrB_YAD/RRR_dom"/>
</dbReference>
<organism evidence="19 20">
    <name type="scientific">Algivirga pacifica</name>
    <dbReference type="NCBI Taxonomy" id="1162670"/>
    <lineage>
        <taxon>Bacteria</taxon>
        <taxon>Pseudomonadati</taxon>
        <taxon>Bacteroidota</taxon>
        <taxon>Cytophagia</taxon>
        <taxon>Cytophagales</taxon>
        <taxon>Flammeovirgaceae</taxon>
        <taxon>Algivirga</taxon>
    </lineage>
</organism>
<keyword evidence="8 13" id="KW-0267">Excision nuclease</keyword>
<dbReference type="PROSITE" id="PS51194">
    <property type="entry name" value="HELICASE_CTER"/>
    <property type="match status" value="1"/>
</dbReference>
<dbReference type="SUPFAM" id="SSF52540">
    <property type="entry name" value="P-loop containing nucleoside triphosphate hydrolases"/>
    <property type="match status" value="2"/>
</dbReference>
<reference evidence="20" key="1">
    <citation type="journal article" date="2019" name="Int. J. Syst. Evol. Microbiol.">
        <title>The Global Catalogue of Microorganisms (GCM) 10K type strain sequencing project: providing services to taxonomists for standard genome sequencing and annotation.</title>
        <authorList>
            <consortium name="The Broad Institute Genomics Platform"/>
            <consortium name="The Broad Institute Genome Sequencing Center for Infectious Disease"/>
            <person name="Wu L."/>
            <person name="Ma J."/>
        </authorList>
    </citation>
    <scope>NUCLEOTIDE SEQUENCE [LARGE SCALE GENOMIC DNA]</scope>
    <source>
        <strain evidence="20">JCM 18326</strain>
    </source>
</reference>
<name>A0ABP9DS71_9BACT</name>
<evidence type="ECO:0000256" key="5">
    <source>
        <dbReference type="ARBA" id="ARBA00022763"/>
    </source>
</evidence>
<keyword evidence="6 13" id="KW-0228">DNA excision</keyword>
<feature type="coiled-coil region" evidence="15">
    <location>
        <begin position="629"/>
        <end position="656"/>
    </location>
</feature>
<dbReference type="InterPro" id="IPR027417">
    <property type="entry name" value="P-loop_NTPase"/>
</dbReference>
<feature type="domain" description="Helicase C-terminal" evidence="18">
    <location>
        <begin position="429"/>
        <end position="591"/>
    </location>
</feature>
<sequence>MDFKINSEFRPMGDQPAAIKELSKNIVDGEEAQVLLGVTGSGKTFTVANVIEQVQRPTLILSHNKTLAAQLYGEFKQFFPDNAVEYFISYYDYYQPEAYIATTDTFIEKDLAINEEIEKLRLAATSALLSGRRDVIVVASVSCIYGIGNPEEFGENVITLKQGDRVQRNQLLFQLVNILYSRTEAEFKRGNFRVKGDTVDVFPAYADFAYRIYFWGDEVEDIHRIDPETGKRISSESGITIFPANLFVTGQETVNQSIHDIQDDLVAQIKFFEKEGRFAEAKRIKERTEYDLEMMREMGYCSGVENYSRYFDRRKPGERPFCLLDYFPDDFLFVVDESHVTLPQIRAMWGGDRSRKVSLVDNGFRLPSALDNRPLTFNELEGLLNQSIYVSATPGDYELMKTEGAVVEQVIRPTGLLDPQVEVRPSINQIDDLLNEINKTIDEGFRVLVTTLTKRMAEELTKYMTRIGVKTRYIHSEIKSLERVEILRELRLGEFDVLVGVNLLREGLDLPEVSLVAIMDADKEGFLRNERSLIQTIGRAARNSEGRVIMYADKMTKSMQKAIDETNRRRKIQMDFNKEHGITPTTVKKSTEAIKGQTRVADHRTAKPEEAVAEEKLQLSESELIYDTNKDLDQLIKETKRQMEKAAKDLDFIEAARLRDQLFELQGRKSENK</sequence>
<dbReference type="InterPro" id="IPR004807">
    <property type="entry name" value="UvrB"/>
</dbReference>
<comment type="subunit">
    <text evidence="11 13 14">Forms a heterotetramer with UvrA during the search for lesions. Interacts with UvrC in an incision complex.</text>
</comment>
<gene>
    <name evidence="13 19" type="primary">uvrB</name>
    <name evidence="19" type="ORF">GCM10023331_40170</name>
</gene>
<comment type="subcellular location">
    <subcellularLocation>
        <location evidence="1 13 14">Cytoplasm</location>
    </subcellularLocation>
</comment>
<dbReference type="PROSITE" id="PS50151">
    <property type="entry name" value="UVR"/>
    <property type="match status" value="1"/>
</dbReference>
<keyword evidence="5 13" id="KW-0227">DNA damage</keyword>
<dbReference type="CDD" id="cd17916">
    <property type="entry name" value="DEXHc_UvrB"/>
    <property type="match status" value="1"/>
</dbReference>
<dbReference type="Pfam" id="PF12344">
    <property type="entry name" value="UvrB"/>
    <property type="match status" value="1"/>
</dbReference>
<evidence type="ECO:0000256" key="2">
    <source>
        <dbReference type="ARBA" id="ARBA00008533"/>
    </source>
</evidence>
<dbReference type="Gene3D" id="3.40.50.300">
    <property type="entry name" value="P-loop containing nucleotide triphosphate hydrolases"/>
    <property type="match status" value="3"/>
</dbReference>
<dbReference type="InterPro" id="IPR006935">
    <property type="entry name" value="Helicase/UvrB_N"/>
</dbReference>
<feature type="domain" description="Helicase ATP-binding" evidence="17">
    <location>
        <begin position="24"/>
        <end position="202"/>
    </location>
</feature>
<evidence type="ECO:0000256" key="9">
    <source>
        <dbReference type="ARBA" id="ARBA00023204"/>
    </source>
</evidence>
<dbReference type="Pfam" id="PF00271">
    <property type="entry name" value="Helicase_C"/>
    <property type="match status" value="1"/>
</dbReference>
<keyword evidence="20" id="KW-1185">Reference proteome</keyword>
<protein>
    <recommendedName>
        <fullName evidence="12 13">UvrABC system protein B</fullName>
        <shortName evidence="13">Protein UvrB</shortName>
    </recommendedName>
    <alternativeName>
        <fullName evidence="13">Excinuclease ABC subunit B</fullName>
    </alternativeName>
</protein>
<evidence type="ECO:0000256" key="10">
    <source>
        <dbReference type="ARBA" id="ARBA00023236"/>
    </source>
</evidence>
<keyword evidence="3 13" id="KW-0963">Cytoplasm</keyword>
<dbReference type="HAMAP" id="MF_00204">
    <property type="entry name" value="UvrB"/>
    <property type="match status" value="1"/>
</dbReference>
<evidence type="ECO:0000256" key="12">
    <source>
        <dbReference type="ARBA" id="ARBA00029504"/>
    </source>
</evidence>
<evidence type="ECO:0000256" key="7">
    <source>
        <dbReference type="ARBA" id="ARBA00022840"/>
    </source>
</evidence>
<feature type="binding site" evidence="13">
    <location>
        <begin position="37"/>
        <end position="44"/>
    </location>
    <ligand>
        <name>ATP</name>
        <dbReference type="ChEBI" id="CHEBI:30616"/>
    </ligand>
</feature>
<dbReference type="NCBIfam" id="TIGR00631">
    <property type="entry name" value="uvrb"/>
    <property type="match status" value="1"/>
</dbReference>
<dbReference type="InterPro" id="IPR001650">
    <property type="entry name" value="Helicase_C-like"/>
</dbReference>
<evidence type="ECO:0000256" key="11">
    <source>
        <dbReference type="ARBA" id="ARBA00026033"/>
    </source>
</evidence>
<evidence type="ECO:0000256" key="6">
    <source>
        <dbReference type="ARBA" id="ARBA00022769"/>
    </source>
</evidence>
<comment type="caution">
    <text evidence="19">The sequence shown here is derived from an EMBL/GenBank/DDBJ whole genome shotgun (WGS) entry which is preliminary data.</text>
</comment>
<feature type="short sequence motif" description="Beta-hairpin" evidence="13">
    <location>
        <begin position="90"/>
        <end position="113"/>
    </location>
</feature>
<keyword evidence="15" id="KW-0175">Coiled coil</keyword>
<dbReference type="InterPro" id="IPR001943">
    <property type="entry name" value="UVR_dom"/>
</dbReference>
<keyword evidence="9 13" id="KW-0234">DNA repair</keyword>
<comment type="domain">
    <text evidence="13">The beta-hairpin motif is involved in DNA binding.</text>
</comment>
<evidence type="ECO:0000256" key="8">
    <source>
        <dbReference type="ARBA" id="ARBA00022881"/>
    </source>
</evidence>
<dbReference type="RefSeq" id="WP_345375131.1">
    <property type="nucleotide sequence ID" value="NZ_BAABJX010000068.1"/>
</dbReference>
<comment type="similarity">
    <text evidence="2 13 14">Belongs to the UvrB family.</text>
</comment>
<dbReference type="Pfam" id="PF02151">
    <property type="entry name" value="UVR"/>
    <property type="match status" value="1"/>
</dbReference>
<dbReference type="PANTHER" id="PTHR24029:SF0">
    <property type="entry name" value="UVRABC SYSTEM PROTEIN B"/>
    <property type="match status" value="1"/>
</dbReference>
<evidence type="ECO:0000259" key="17">
    <source>
        <dbReference type="PROSITE" id="PS51192"/>
    </source>
</evidence>
<dbReference type="InterPro" id="IPR041471">
    <property type="entry name" value="UvrB_inter"/>
</dbReference>
<feature type="domain" description="UVR" evidence="16">
    <location>
        <begin position="633"/>
        <end position="668"/>
    </location>
</feature>
<evidence type="ECO:0000256" key="3">
    <source>
        <dbReference type="ARBA" id="ARBA00022490"/>
    </source>
</evidence>
<evidence type="ECO:0000256" key="14">
    <source>
        <dbReference type="RuleBase" id="RU003587"/>
    </source>
</evidence>
<dbReference type="PROSITE" id="PS51192">
    <property type="entry name" value="HELICASE_ATP_BIND_1"/>
    <property type="match status" value="1"/>
</dbReference>
<keyword evidence="4 13" id="KW-0547">Nucleotide-binding</keyword>
<comment type="function">
    <text evidence="13">The UvrABC repair system catalyzes the recognition and processing of DNA lesions. A damage recognition complex composed of 2 UvrA and 2 UvrB subunits scans DNA for abnormalities. Upon binding of the UvrA(2)B(2) complex to a putative damaged site, the DNA wraps around one UvrB monomer. DNA wrap is dependent on ATP binding by UvrB and probably causes local melting of the DNA helix, facilitating insertion of UvrB beta-hairpin between the DNA strands. Then UvrB probes one DNA strand for the presence of a lesion. If a lesion is found the UvrA subunits dissociate and the UvrB-DNA preincision complex is formed. This complex is subsequently bound by UvrC and the second UvrB is released. If no lesion is found, the DNA wraps around the other UvrB subunit that will check the other stand for damage.</text>
</comment>
<dbReference type="InterPro" id="IPR014001">
    <property type="entry name" value="Helicase_ATP-bd"/>
</dbReference>
<dbReference type="Pfam" id="PF17757">
    <property type="entry name" value="UvrB_inter"/>
    <property type="match status" value="1"/>
</dbReference>
<evidence type="ECO:0000256" key="1">
    <source>
        <dbReference type="ARBA" id="ARBA00004496"/>
    </source>
</evidence>
<evidence type="ECO:0000259" key="16">
    <source>
        <dbReference type="PROSITE" id="PS50151"/>
    </source>
</evidence>
<evidence type="ECO:0000313" key="19">
    <source>
        <dbReference type="EMBL" id="GAA4851557.1"/>
    </source>
</evidence>
<evidence type="ECO:0000256" key="15">
    <source>
        <dbReference type="SAM" id="Coils"/>
    </source>
</evidence>
<proteinExistence type="inferred from homology"/>
<dbReference type="SUPFAM" id="SSF46600">
    <property type="entry name" value="C-terminal UvrC-binding domain of UvrB"/>
    <property type="match status" value="1"/>
</dbReference>
<evidence type="ECO:0000256" key="4">
    <source>
        <dbReference type="ARBA" id="ARBA00022741"/>
    </source>
</evidence>
<dbReference type="PANTHER" id="PTHR24029">
    <property type="entry name" value="UVRABC SYSTEM PROTEIN B"/>
    <property type="match status" value="1"/>
</dbReference>
<keyword evidence="7 13" id="KW-0067">ATP-binding</keyword>
<dbReference type="NCBIfam" id="NF003673">
    <property type="entry name" value="PRK05298.1"/>
    <property type="match status" value="1"/>
</dbReference>
<evidence type="ECO:0000259" key="18">
    <source>
        <dbReference type="PROSITE" id="PS51194"/>
    </source>
</evidence>